<comment type="function">
    <text evidence="6">Catalyzes the NADPH-dependent reduction of N-acetyl-5-glutamyl phosphate to yield N-acetyl-L-glutamate 5-semialdehyde.</text>
</comment>
<protein>
    <recommendedName>
        <fullName evidence="6">N-acetyl-gamma-glutamyl-phosphate reductase</fullName>
        <shortName evidence="6">AGPR</shortName>
        <ecNumber evidence="6">1.2.1.38</ecNumber>
    </recommendedName>
    <alternativeName>
        <fullName evidence="6">N-acetyl-glutamate semialdehyde dehydrogenase</fullName>
        <shortName evidence="6">NAGSA dehydrogenase</shortName>
    </alternativeName>
</protein>
<evidence type="ECO:0000256" key="4">
    <source>
        <dbReference type="ARBA" id="ARBA00022857"/>
    </source>
</evidence>
<dbReference type="Gene3D" id="3.30.360.10">
    <property type="entry name" value="Dihydrodipicolinate Reductase, domain 2"/>
    <property type="match status" value="1"/>
</dbReference>
<dbReference type="CDD" id="cd23935">
    <property type="entry name" value="AGPR_2_C"/>
    <property type="match status" value="1"/>
</dbReference>
<keyword evidence="1 6" id="KW-0963">Cytoplasm</keyword>
<keyword evidence="9" id="KW-1185">Reference proteome</keyword>
<dbReference type="InterPro" id="IPR000534">
    <property type="entry name" value="Semialdehyde_DH_NAD-bd"/>
</dbReference>
<dbReference type="InterPro" id="IPR036291">
    <property type="entry name" value="NAD(P)-bd_dom_sf"/>
</dbReference>
<keyword evidence="4 6" id="KW-0521">NADP</keyword>
<dbReference type="Pfam" id="PF01118">
    <property type="entry name" value="Semialdhyde_dh"/>
    <property type="match status" value="1"/>
</dbReference>
<dbReference type="Pfam" id="PF22698">
    <property type="entry name" value="Semialdhyde_dhC_1"/>
    <property type="match status" value="1"/>
</dbReference>
<sequence length="317" mass="35238">MKHTVFVDGQEGTTGLKLLDYLSRFSSIEVLKIDPAKRKDPKERGKLLNEADLGFLCLPDSAAKESVSLVKNDKTKLINASSLFRTDSSWVYGLPELKHQRERIQASSRISVPGCHATGFILSVRPLIESGLLQKDYPASCFSISGYTGAGKSGIEEYENADPASIDKLHVPRPYSLMHKHKHLPEMAMFSGLEYPPVFTPIKANYPQGLAMFVPLTGRCMAKQASAKTVREILAAYYEAERFVQVMPYDSEAYLEDGHFLIDECKYTNRLEIFVFGQEDHITIVSRYDNLGKGASGAAIQNMNLMLGFDEASGLIL</sequence>
<dbReference type="PANTHER" id="PTHR32338">
    <property type="entry name" value="N-ACETYL-GAMMA-GLUTAMYL-PHOSPHATE REDUCTASE, CHLOROPLASTIC-RELATED-RELATED"/>
    <property type="match status" value="1"/>
</dbReference>
<gene>
    <name evidence="8" type="primary">argC_1</name>
    <name evidence="6" type="synonym">argC</name>
    <name evidence="8" type="ORF">PghCCS26_04070</name>
</gene>
<comment type="similarity">
    <text evidence="6">Belongs to the NAGSA dehydrogenase family. Type 2 subfamily.</text>
</comment>
<evidence type="ECO:0000256" key="2">
    <source>
        <dbReference type="ARBA" id="ARBA00022571"/>
    </source>
</evidence>
<evidence type="ECO:0000256" key="1">
    <source>
        <dbReference type="ARBA" id="ARBA00022490"/>
    </source>
</evidence>
<dbReference type="EMBL" id="BTCL01000001">
    <property type="protein sequence ID" value="GMK43280.1"/>
    <property type="molecule type" value="Genomic_DNA"/>
</dbReference>
<accession>A0ABQ6NDZ5</accession>
<evidence type="ECO:0000256" key="3">
    <source>
        <dbReference type="ARBA" id="ARBA00022605"/>
    </source>
</evidence>
<comment type="caution">
    <text evidence="8">The sequence shown here is derived from an EMBL/GenBank/DDBJ whole genome shotgun (WGS) entry which is preliminary data.</text>
</comment>
<reference evidence="8 9" key="1">
    <citation type="submission" date="2023-05" db="EMBL/GenBank/DDBJ databases">
        <title>Draft genome of Paenibacillus sp. CCS26.</title>
        <authorList>
            <person name="Akita H."/>
            <person name="Shinto Y."/>
            <person name="Kimura Z."/>
        </authorList>
    </citation>
    <scope>NUCLEOTIDE SEQUENCE [LARGE SCALE GENOMIC DNA]</scope>
    <source>
        <strain evidence="8 9">CCS26</strain>
    </source>
</reference>
<evidence type="ECO:0000256" key="5">
    <source>
        <dbReference type="ARBA" id="ARBA00023002"/>
    </source>
</evidence>
<dbReference type="Proteomes" id="UP001285921">
    <property type="component" value="Unassembled WGS sequence"/>
</dbReference>
<dbReference type="PANTHER" id="PTHR32338:SF10">
    <property type="entry name" value="N-ACETYL-GAMMA-GLUTAMYL-PHOSPHATE REDUCTASE, CHLOROPLASTIC-RELATED"/>
    <property type="match status" value="1"/>
</dbReference>
<feature type="active site" evidence="6">
    <location>
        <position position="115"/>
    </location>
</feature>
<dbReference type="NCBIfam" id="TIGR01851">
    <property type="entry name" value="argC_other"/>
    <property type="match status" value="1"/>
</dbReference>
<keyword evidence="3 6" id="KW-0028">Amino-acid biosynthesis</keyword>
<dbReference type="InterPro" id="IPR050085">
    <property type="entry name" value="AGPR"/>
</dbReference>
<evidence type="ECO:0000256" key="6">
    <source>
        <dbReference type="HAMAP-Rule" id="MF_01110"/>
    </source>
</evidence>
<dbReference type="Gene3D" id="3.40.50.720">
    <property type="entry name" value="NAD(P)-binding Rossmann-like Domain"/>
    <property type="match status" value="1"/>
</dbReference>
<comment type="pathway">
    <text evidence="6">Amino-acid biosynthesis; L-arginine biosynthesis; N(2)-acetyl-L-ornithine from L-glutamate: step 3/4.</text>
</comment>
<evidence type="ECO:0000313" key="8">
    <source>
        <dbReference type="EMBL" id="GMK43280.1"/>
    </source>
</evidence>
<dbReference type="SMART" id="SM00859">
    <property type="entry name" value="Semialdhyde_dh"/>
    <property type="match status" value="1"/>
</dbReference>
<proteinExistence type="inferred from homology"/>
<evidence type="ECO:0000313" key="9">
    <source>
        <dbReference type="Proteomes" id="UP001285921"/>
    </source>
</evidence>
<evidence type="ECO:0000259" key="7">
    <source>
        <dbReference type="SMART" id="SM00859"/>
    </source>
</evidence>
<dbReference type="RefSeq" id="WP_317978639.1">
    <property type="nucleotide sequence ID" value="NZ_BTCL01000001.1"/>
</dbReference>
<dbReference type="EC" id="1.2.1.38" evidence="6"/>
<comment type="catalytic activity">
    <reaction evidence="6">
        <text>N-acetyl-L-glutamate 5-semialdehyde + phosphate + NADP(+) = N-acetyl-L-glutamyl 5-phosphate + NADPH + H(+)</text>
        <dbReference type="Rhea" id="RHEA:21588"/>
        <dbReference type="ChEBI" id="CHEBI:15378"/>
        <dbReference type="ChEBI" id="CHEBI:29123"/>
        <dbReference type="ChEBI" id="CHEBI:43474"/>
        <dbReference type="ChEBI" id="CHEBI:57783"/>
        <dbReference type="ChEBI" id="CHEBI:57936"/>
        <dbReference type="ChEBI" id="CHEBI:58349"/>
        <dbReference type="EC" id="1.2.1.38"/>
    </reaction>
</comment>
<comment type="subcellular location">
    <subcellularLocation>
        <location evidence="6">Cytoplasm</location>
    </subcellularLocation>
</comment>
<dbReference type="InterPro" id="IPR058924">
    <property type="entry name" value="AGPR_dimerisation_dom"/>
</dbReference>
<dbReference type="InterPro" id="IPR010136">
    <property type="entry name" value="AGPR_type-2"/>
</dbReference>
<feature type="domain" description="Semialdehyde dehydrogenase NAD-binding" evidence="7">
    <location>
        <begin position="4"/>
        <end position="104"/>
    </location>
</feature>
<name>A0ABQ6NDZ5_9BACL</name>
<keyword evidence="2 6" id="KW-0055">Arginine biosynthesis</keyword>
<dbReference type="SUPFAM" id="SSF51735">
    <property type="entry name" value="NAD(P)-binding Rossmann-fold domains"/>
    <property type="match status" value="1"/>
</dbReference>
<dbReference type="SUPFAM" id="SSF55347">
    <property type="entry name" value="Glyceraldehyde-3-phosphate dehydrogenase-like, C-terminal domain"/>
    <property type="match status" value="1"/>
</dbReference>
<organism evidence="8 9">
    <name type="scientific">Paenibacillus glycanilyticus</name>
    <dbReference type="NCBI Taxonomy" id="126569"/>
    <lineage>
        <taxon>Bacteria</taxon>
        <taxon>Bacillati</taxon>
        <taxon>Bacillota</taxon>
        <taxon>Bacilli</taxon>
        <taxon>Bacillales</taxon>
        <taxon>Paenibacillaceae</taxon>
        <taxon>Paenibacillus</taxon>
    </lineage>
</organism>
<dbReference type="HAMAP" id="MF_01110">
    <property type="entry name" value="ArgC_type2"/>
    <property type="match status" value="1"/>
</dbReference>
<keyword evidence="5 6" id="KW-0560">Oxidoreductase</keyword>